<proteinExistence type="predicted"/>
<dbReference type="AlphaFoldDB" id="A0A2A2T2B1"/>
<evidence type="ECO:0000313" key="2">
    <source>
        <dbReference type="Proteomes" id="UP000217780"/>
    </source>
</evidence>
<accession>A0A2A2T2B1</accession>
<evidence type="ECO:0000313" key="1">
    <source>
        <dbReference type="EMBL" id="PAX15623.1"/>
    </source>
</evidence>
<reference evidence="1 2" key="1">
    <citation type="submission" date="2017-08" db="EMBL/GenBank/DDBJ databases">
        <title>WGS of Clinical strains of the CDC Group NO-1 linked to zoonotic infections in humans.</title>
        <authorList>
            <person name="Bernier A.-M."/>
            <person name="Bernard K."/>
        </authorList>
    </citation>
    <scope>NUCLEOTIDE SEQUENCE [LARGE SCALE GENOMIC DNA]</scope>
    <source>
        <strain evidence="1 2">NML91-0035</strain>
    </source>
</reference>
<comment type="caution">
    <text evidence="1">The sequence shown here is derived from an EMBL/GenBank/DDBJ whole genome shotgun (WGS) entry which is preliminary data.</text>
</comment>
<organism evidence="1 2">
    <name type="scientific">Vandammella animalimorsus</name>
    <dbReference type="NCBI Taxonomy" id="2029117"/>
    <lineage>
        <taxon>Bacteria</taxon>
        <taxon>Pseudomonadati</taxon>
        <taxon>Pseudomonadota</taxon>
        <taxon>Betaproteobacteria</taxon>
        <taxon>Burkholderiales</taxon>
        <taxon>Comamonadaceae</taxon>
        <taxon>Vandammella</taxon>
    </lineage>
</organism>
<dbReference type="Proteomes" id="UP000217780">
    <property type="component" value="Unassembled WGS sequence"/>
</dbReference>
<sequence>MIHATSPKIIVFKVAQILDPEAQISPATLQGQREEQVRLIDQADMKILTDQNNASNKIRKPVVATKSTGKYPAKIIQILPLRFF</sequence>
<name>A0A2A2T2B1_9BURK</name>
<protein>
    <submittedName>
        <fullName evidence="1">Uncharacterized protein</fullName>
    </submittedName>
</protein>
<gene>
    <name evidence="1" type="ORF">CLI92_13280</name>
</gene>
<dbReference type="EMBL" id="NTBI01000015">
    <property type="protein sequence ID" value="PAX15623.1"/>
    <property type="molecule type" value="Genomic_DNA"/>
</dbReference>